<feature type="region of interest" description="Disordered" evidence="1">
    <location>
        <begin position="289"/>
        <end position="308"/>
    </location>
</feature>
<protein>
    <recommendedName>
        <fullName evidence="4">Vasohibin-like protein</fullName>
    </recommendedName>
</protein>
<accession>A0ABP0GGZ4</accession>
<keyword evidence="3" id="KW-1185">Reference proteome</keyword>
<evidence type="ECO:0008006" key="4">
    <source>
        <dbReference type="Google" id="ProtNLM"/>
    </source>
</evidence>
<dbReference type="EMBL" id="CAWYQH010000112">
    <property type="protein sequence ID" value="CAK8690064.1"/>
    <property type="molecule type" value="Genomic_DNA"/>
</dbReference>
<reference evidence="2 3" key="1">
    <citation type="submission" date="2024-02" db="EMBL/GenBank/DDBJ databases">
        <authorList>
            <person name="Daric V."/>
            <person name="Darras S."/>
        </authorList>
    </citation>
    <scope>NUCLEOTIDE SEQUENCE [LARGE SCALE GENOMIC DNA]</scope>
</reference>
<dbReference type="PANTHER" id="PTHR15750">
    <property type="entry name" value="VASOHIBIN-1-LIKE ISOFORM X2"/>
    <property type="match status" value="1"/>
</dbReference>
<evidence type="ECO:0000313" key="3">
    <source>
        <dbReference type="Proteomes" id="UP001642483"/>
    </source>
</evidence>
<dbReference type="InterPro" id="IPR028131">
    <property type="entry name" value="VASH1"/>
</dbReference>
<comment type="caution">
    <text evidence="2">The sequence shown here is derived from an EMBL/GenBank/DDBJ whole genome shotgun (WGS) entry which is preliminary data.</text>
</comment>
<gene>
    <name evidence="2" type="ORF">CVLEPA_LOCUS22708</name>
</gene>
<evidence type="ECO:0000313" key="2">
    <source>
        <dbReference type="EMBL" id="CAK8690064.1"/>
    </source>
</evidence>
<evidence type="ECO:0000256" key="1">
    <source>
        <dbReference type="SAM" id="MobiDB-lite"/>
    </source>
</evidence>
<name>A0ABP0GGZ4_CLALP</name>
<dbReference type="Pfam" id="PF14822">
    <property type="entry name" value="Vasohibin"/>
    <property type="match status" value="1"/>
</dbReference>
<dbReference type="PANTHER" id="PTHR15750:SF2">
    <property type="entry name" value="VASOHIBIN"/>
    <property type="match status" value="1"/>
</dbReference>
<dbReference type="Proteomes" id="UP001642483">
    <property type="component" value="Unassembled WGS sequence"/>
</dbReference>
<organism evidence="2 3">
    <name type="scientific">Clavelina lepadiformis</name>
    <name type="common">Light-bulb sea squirt</name>
    <name type="synonym">Ascidia lepadiformis</name>
    <dbReference type="NCBI Taxonomy" id="159417"/>
    <lineage>
        <taxon>Eukaryota</taxon>
        <taxon>Metazoa</taxon>
        <taxon>Chordata</taxon>
        <taxon>Tunicata</taxon>
        <taxon>Ascidiacea</taxon>
        <taxon>Aplousobranchia</taxon>
        <taxon>Clavelinidae</taxon>
        <taxon>Clavelina</taxon>
    </lineage>
</organism>
<proteinExistence type="predicted"/>
<sequence>MSKQETSFYTQSEYGSADDIVSFYINKHGFPLDDKTWKQMWVYATKIFPKSKDEIEEIKNVDFLYDVPVPAIPVLLPQMPISHCLTLVQNYINRLQYNHTGTQLFEIKKNRPLAGLMDKAKEMIKEALPIKCLEAVILSIYLTNGLLTVERFPIGFKSVFNGRCYYHVVLGMFYNGYFGALGISRRNDLMYKPLEFKTLFDLIDDYDTAYSRYTHQLVKVRLGGVIPHETHSQEKIHWSVYTVNFTKTHNAERQHKLDLYSRKLRSYFTSSFKRNTARLPIQLEKEQCMVTSPSTPQSDKKSPKVVSR</sequence>